<organism evidence="8 9">
    <name type="scientific">Eragrostis curvula</name>
    <name type="common">weeping love grass</name>
    <dbReference type="NCBI Taxonomy" id="38414"/>
    <lineage>
        <taxon>Eukaryota</taxon>
        <taxon>Viridiplantae</taxon>
        <taxon>Streptophyta</taxon>
        <taxon>Embryophyta</taxon>
        <taxon>Tracheophyta</taxon>
        <taxon>Spermatophyta</taxon>
        <taxon>Magnoliopsida</taxon>
        <taxon>Liliopsida</taxon>
        <taxon>Poales</taxon>
        <taxon>Poaceae</taxon>
        <taxon>PACMAD clade</taxon>
        <taxon>Chloridoideae</taxon>
        <taxon>Eragrostideae</taxon>
        <taxon>Eragrostidinae</taxon>
        <taxon>Eragrostis</taxon>
    </lineage>
</organism>
<dbReference type="Gramene" id="TVU06754">
    <property type="protein sequence ID" value="TVU06754"/>
    <property type="gene ID" value="EJB05_47543"/>
</dbReference>
<dbReference type="GO" id="GO:0005524">
    <property type="term" value="F:ATP binding"/>
    <property type="evidence" value="ECO:0007669"/>
    <property type="project" value="UniProtKB-UniRule"/>
</dbReference>
<sequence length="383" mass="43079">SRLVRFLYICGPTGSKEISHPLLSQNQISNSLWSDPAAAITQVIFLRLPVSKSCSDLLFLKSVAMDSASGVQRSIIRELQTREIPLDFLKKITNQFSDECTIGSGAFGKVYKGVVKETSEVVAVKRLSENPPVSRDKAFKNEVLNIMALDHENIVKLVGYCQESQKEVVQKNGRYAVATVAECLLCYEYLPKGSVHKNLFDTPGIITWETRFKIIKGICQGLCFLHRIPIVHMDLKPENILLDDNMVPKIADFGLSRLFGQDETRQRTQNVVGSYGYIAPEYLYKGEISVQSDIYSLGLMIIEITTGEKHILDVNEPSARTFINNVREKWTAEYIVSNSLYASLDAEYLEQVQACIEVGFECVHPERMNRPSIDDIVDKLNGK</sequence>
<keyword evidence="1" id="KW-0808">Transferase</keyword>
<evidence type="ECO:0000256" key="4">
    <source>
        <dbReference type="ARBA" id="ARBA00022840"/>
    </source>
</evidence>
<dbReference type="PANTHER" id="PTHR45707:SF59">
    <property type="entry name" value="PROTEIN KINASE DOMAIN-CONTAINING PROTEIN"/>
    <property type="match status" value="1"/>
</dbReference>
<dbReference type="Pfam" id="PF00069">
    <property type="entry name" value="Pkinase"/>
    <property type="match status" value="1"/>
</dbReference>
<evidence type="ECO:0000256" key="3">
    <source>
        <dbReference type="ARBA" id="ARBA00022777"/>
    </source>
</evidence>
<evidence type="ECO:0000256" key="5">
    <source>
        <dbReference type="PROSITE-ProRule" id="PRU10141"/>
    </source>
</evidence>
<dbReference type="FunFam" id="1.10.510.10:FF:000870">
    <property type="entry name" value="OSJNBa0016N04.16-like protein"/>
    <property type="match status" value="1"/>
</dbReference>
<protein>
    <recommendedName>
        <fullName evidence="7">Protein kinase domain-containing protein</fullName>
    </recommendedName>
</protein>
<dbReference type="Gene3D" id="1.10.510.10">
    <property type="entry name" value="Transferase(Phosphotransferase) domain 1"/>
    <property type="match status" value="1"/>
</dbReference>
<evidence type="ECO:0000256" key="2">
    <source>
        <dbReference type="ARBA" id="ARBA00022741"/>
    </source>
</evidence>
<accession>A0A5J9T665</accession>
<dbReference type="PROSITE" id="PS50011">
    <property type="entry name" value="PROTEIN_KINASE_DOM"/>
    <property type="match status" value="1"/>
</dbReference>
<evidence type="ECO:0000256" key="6">
    <source>
        <dbReference type="RuleBase" id="RU000304"/>
    </source>
</evidence>
<dbReference type="Gene3D" id="3.30.200.20">
    <property type="entry name" value="Phosphorylase Kinase, domain 1"/>
    <property type="match status" value="1"/>
</dbReference>
<feature type="non-terminal residue" evidence="8">
    <location>
        <position position="1"/>
    </location>
</feature>
<evidence type="ECO:0000256" key="1">
    <source>
        <dbReference type="ARBA" id="ARBA00022679"/>
    </source>
</evidence>
<dbReference type="GO" id="GO:0004674">
    <property type="term" value="F:protein serine/threonine kinase activity"/>
    <property type="evidence" value="ECO:0007669"/>
    <property type="project" value="UniProtKB-KW"/>
</dbReference>
<evidence type="ECO:0000313" key="9">
    <source>
        <dbReference type="Proteomes" id="UP000324897"/>
    </source>
</evidence>
<keyword evidence="3" id="KW-0418">Kinase</keyword>
<reference evidence="8 9" key="1">
    <citation type="journal article" date="2019" name="Sci. Rep.">
        <title>A high-quality genome of Eragrostis curvula grass provides insights into Poaceae evolution and supports new strategies to enhance forage quality.</title>
        <authorList>
            <person name="Carballo J."/>
            <person name="Santos B.A.C.M."/>
            <person name="Zappacosta D."/>
            <person name="Garbus I."/>
            <person name="Selva J.P."/>
            <person name="Gallo C.A."/>
            <person name="Diaz A."/>
            <person name="Albertini E."/>
            <person name="Caccamo M."/>
            <person name="Echenique V."/>
        </authorList>
    </citation>
    <scope>NUCLEOTIDE SEQUENCE [LARGE SCALE GENOMIC DNA]</scope>
    <source>
        <strain evidence="9">cv. Victoria</strain>
        <tissue evidence="8">Leaf</tissue>
    </source>
</reference>
<dbReference type="FunFam" id="3.30.200.20:FF:000465">
    <property type="entry name" value="Cysteine-rich receptor-like protein kinase 6"/>
    <property type="match status" value="1"/>
</dbReference>
<keyword evidence="9" id="KW-1185">Reference proteome</keyword>
<name>A0A5J9T665_9POAL</name>
<dbReference type="EMBL" id="RWGY01000048">
    <property type="protein sequence ID" value="TVU06754.1"/>
    <property type="molecule type" value="Genomic_DNA"/>
</dbReference>
<dbReference type="AlphaFoldDB" id="A0A5J9T665"/>
<proteinExistence type="inferred from homology"/>
<comment type="caution">
    <text evidence="8">The sequence shown here is derived from an EMBL/GenBank/DDBJ whole genome shotgun (WGS) entry which is preliminary data.</text>
</comment>
<dbReference type="InterPro" id="IPR017441">
    <property type="entry name" value="Protein_kinase_ATP_BS"/>
</dbReference>
<dbReference type="PROSITE" id="PS00107">
    <property type="entry name" value="PROTEIN_KINASE_ATP"/>
    <property type="match status" value="1"/>
</dbReference>
<feature type="domain" description="Protein kinase" evidence="7">
    <location>
        <begin position="96"/>
        <end position="383"/>
    </location>
</feature>
<keyword evidence="2 5" id="KW-0547">Nucleotide-binding</keyword>
<evidence type="ECO:0000313" key="8">
    <source>
        <dbReference type="EMBL" id="TVU06754.1"/>
    </source>
</evidence>
<dbReference type="InterPro" id="IPR011009">
    <property type="entry name" value="Kinase-like_dom_sf"/>
</dbReference>
<dbReference type="InterPro" id="IPR000719">
    <property type="entry name" value="Prot_kinase_dom"/>
</dbReference>
<feature type="binding site" evidence="5">
    <location>
        <position position="125"/>
    </location>
    <ligand>
        <name>ATP</name>
        <dbReference type="ChEBI" id="CHEBI:30616"/>
    </ligand>
</feature>
<dbReference type="Proteomes" id="UP000324897">
    <property type="component" value="Unassembled WGS sequence"/>
</dbReference>
<dbReference type="PROSITE" id="PS00108">
    <property type="entry name" value="PROTEIN_KINASE_ST"/>
    <property type="match status" value="1"/>
</dbReference>
<dbReference type="SMART" id="SM00220">
    <property type="entry name" value="S_TKc"/>
    <property type="match status" value="1"/>
</dbReference>
<keyword evidence="4 5" id="KW-0067">ATP-binding</keyword>
<dbReference type="OrthoDB" id="679259at2759"/>
<dbReference type="InterPro" id="IPR008271">
    <property type="entry name" value="Ser/Thr_kinase_AS"/>
</dbReference>
<evidence type="ECO:0000259" key="7">
    <source>
        <dbReference type="PROSITE" id="PS50011"/>
    </source>
</evidence>
<dbReference type="PANTHER" id="PTHR45707">
    <property type="entry name" value="C2 CALCIUM/LIPID-BINDING PLANT PHOSPHORIBOSYLTRANSFERASE FAMILY PROTEIN"/>
    <property type="match status" value="1"/>
</dbReference>
<dbReference type="SUPFAM" id="SSF56112">
    <property type="entry name" value="Protein kinase-like (PK-like)"/>
    <property type="match status" value="1"/>
</dbReference>
<gene>
    <name evidence="8" type="ORF">EJB05_47543</name>
</gene>
<keyword evidence="6" id="KW-0723">Serine/threonine-protein kinase</keyword>
<comment type="similarity">
    <text evidence="6">Belongs to the protein kinase superfamily.</text>
</comment>